<dbReference type="InterPro" id="IPR057207">
    <property type="entry name" value="FBXL15_LRR"/>
</dbReference>
<reference evidence="3 4" key="1">
    <citation type="journal article" date="2011" name="Proc. Natl. Acad. Sci. U.S.A.">
        <title>Mimivirus shows dramatic genome reduction after intraamoebal culture.</title>
        <authorList>
            <person name="Boyer M."/>
            <person name="Azza S."/>
            <person name="Barrassi L."/>
            <person name="Klose T."/>
            <person name="Campocasso A."/>
            <person name="Pagnier I."/>
            <person name="Fournous G."/>
            <person name="Borg A."/>
            <person name="Robert C."/>
            <person name="Zhang X."/>
            <person name="Desnues C."/>
            <person name="Henrissat B."/>
            <person name="Rossmann M.G."/>
            <person name="La Scola B."/>
            <person name="Raoult D."/>
        </authorList>
    </citation>
    <scope>NUCLEOTIDE SEQUENCE [LARGE SCALE GENOMIC DNA]</scope>
    <source>
        <strain evidence="3">M4</strain>
    </source>
</reference>
<evidence type="ECO:0000259" key="2">
    <source>
        <dbReference type="PROSITE" id="PS50181"/>
    </source>
</evidence>
<protein>
    <submittedName>
        <fullName evidence="3">Uncharacterized protein R757a</fullName>
    </submittedName>
</protein>
<proteinExistence type="predicted"/>
<evidence type="ECO:0000256" key="1">
    <source>
        <dbReference type="ARBA" id="ARBA00022786"/>
    </source>
</evidence>
<dbReference type="PROSITE" id="PS50181">
    <property type="entry name" value="FBOX"/>
    <property type="match status" value="1"/>
</dbReference>
<dbReference type="EMBL" id="JN036606">
    <property type="protein sequence ID" value="AEJ35000.1"/>
    <property type="molecule type" value="Genomic_DNA"/>
</dbReference>
<sequence length="173" mass="19923">MESLPTELAYHVLSFIDFNSVVTYRLCSQESNNFIKSMLVFFPINFNNLVDQSTNYFEFVEKVDLQFCRQITDEFLSSFCRVKIINLRGCDKITDSGLKHLQHVKEINLAGCYQITNDGLLGLNNITFIDVSYCPKITFKGFANFNDDSVAVVQTRPLEYPKSKPYTLVDKKK</sequence>
<dbReference type="InterPro" id="IPR001810">
    <property type="entry name" value="F-box_dom"/>
</dbReference>
<dbReference type="InterPro" id="IPR050648">
    <property type="entry name" value="F-box_LRR-repeat"/>
</dbReference>
<organismHost>
    <name type="scientific">Acanthamoeba polyphaga</name>
    <name type="common">Amoeba</name>
    <dbReference type="NCBI Taxonomy" id="5757"/>
</organismHost>
<accession>F8V6U6</accession>
<evidence type="ECO:0000313" key="4">
    <source>
        <dbReference type="Proteomes" id="UP000240552"/>
    </source>
</evidence>
<gene>
    <name evidence="3" type="primary">R757a</name>
    <name evidence="3" type="ORF">MIMI_R757a</name>
</gene>
<dbReference type="PANTHER" id="PTHR13382">
    <property type="entry name" value="MITOCHONDRIAL ATP SYNTHASE COUPLING FACTOR B"/>
    <property type="match status" value="1"/>
</dbReference>
<organism evidence="3 4">
    <name type="scientific">Acanthamoeba polyphaga mimivirus</name>
    <name type="common">APMV</name>
    <dbReference type="NCBI Taxonomy" id="212035"/>
    <lineage>
        <taxon>Viruses</taxon>
        <taxon>Varidnaviria</taxon>
        <taxon>Bamfordvirae</taxon>
        <taxon>Nucleocytoviricota</taxon>
        <taxon>Megaviricetes</taxon>
        <taxon>Imitervirales</taxon>
        <taxon>Mimiviridae</taxon>
        <taxon>Megamimivirinae</taxon>
        <taxon>Mimivirus</taxon>
        <taxon>Mimivirus bradfordmassiliense</taxon>
    </lineage>
</organism>
<dbReference type="Proteomes" id="UP000240552">
    <property type="component" value="Segment"/>
</dbReference>
<evidence type="ECO:0000313" key="3">
    <source>
        <dbReference type="EMBL" id="AEJ35000.1"/>
    </source>
</evidence>
<dbReference type="Gene3D" id="3.80.10.10">
    <property type="entry name" value="Ribonuclease Inhibitor"/>
    <property type="match status" value="1"/>
</dbReference>
<name>F8V6U6_MIMIV</name>
<dbReference type="InterPro" id="IPR032675">
    <property type="entry name" value="LRR_dom_sf"/>
</dbReference>
<dbReference type="SUPFAM" id="SSF52047">
    <property type="entry name" value="RNI-like"/>
    <property type="match status" value="1"/>
</dbReference>
<dbReference type="PANTHER" id="PTHR13382:SF46">
    <property type="entry name" value="LEUCINE-RICH REPEAT-CONTAINING PROTEIN"/>
    <property type="match status" value="1"/>
</dbReference>
<feature type="domain" description="F-box" evidence="2">
    <location>
        <begin position="1"/>
        <end position="44"/>
    </location>
</feature>
<keyword evidence="1" id="KW-0833">Ubl conjugation pathway</keyword>
<dbReference type="Pfam" id="PF25372">
    <property type="entry name" value="DUF7885"/>
    <property type="match status" value="1"/>
</dbReference>
<dbReference type="Pfam" id="PF00646">
    <property type="entry name" value="F-box"/>
    <property type="match status" value="1"/>
</dbReference>